<dbReference type="PANTHER" id="PTHR30576">
    <property type="entry name" value="COLANIC BIOSYNTHESIS UDP-GLUCOSE LIPID CARRIER TRANSFERASE"/>
    <property type="match status" value="1"/>
</dbReference>
<dbReference type="EMBL" id="SLZV01000024">
    <property type="protein sequence ID" value="TCS65207.1"/>
    <property type="molecule type" value="Genomic_DNA"/>
</dbReference>
<evidence type="ECO:0000313" key="5">
    <source>
        <dbReference type="EMBL" id="TCS65207.1"/>
    </source>
</evidence>
<protein>
    <submittedName>
        <fullName evidence="5">Undecaprenyl phosphate N,N'-diacetylbacillosamine 1-phosphate transferase</fullName>
    </submittedName>
</protein>
<evidence type="ECO:0000313" key="4">
    <source>
        <dbReference type="EMBL" id="GBU03768.1"/>
    </source>
</evidence>
<evidence type="ECO:0000313" key="7">
    <source>
        <dbReference type="Proteomes" id="UP000702954"/>
    </source>
</evidence>
<dbReference type="Proteomes" id="UP000294613">
    <property type="component" value="Unassembled WGS sequence"/>
</dbReference>
<reference evidence="4 7" key="1">
    <citation type="journal article" date="2018" name="Int. J. Syst. Evol. Microbiol.">
        <title>Draft Genome Sequence of Faecalimonas umbilicata JCM 30896T, an Acetate-Producing Bacterium Isolated from Human Feces.</title>
        <authorList>
            <person name="Sakamoto M."/>
            <person name="Ikeyama N."/>
            <person name="Yuki M."/>
            <person name="Ohkuma M."/>
        </authorList>
    </citation>
    <scope>NUCLEOTIDE SEQUENCE [LARGE SCALE GENOMIC DNA]</scope>
    <source>
        <strain evidence="4 7">EGH7</strain>
    </source>
</reference>
<feature type="transmembrane region" description="Helical" evidence="2">
    <location>
        <begin position="64"/>
        <end position="95"/>
    </location>
</feature>
<dbReference type="Proteomes" id="UP000702954">
    <property type="component" value="Unassembled WGS sequence"/>
</dbReference>
<comment type="caution">
    <text evidence="5">The sequence shown here is derived from an EMBL/GenBank/DDBJ whole genome shotgun (WGS) entry which is preliminary data.</text>
</comment>
<dbReference type="InterPro" id="IPR003362">
    <property type="entry name" value="Bact_transf"/>
</dbReference>
<keyword evidence="2" id="KW-0812">Transmembrane</keyword>
<evidence type="ECO:0000256" key="2">
    <source>
        <dbReference type="SAM" id="Phobius"/>
    </source>
</evidence>
<feature type="domain" description="Bacterial sugar transferase" evidence="3">
    <location>
        <begin position="59"/>
        <end position="233"/>
    </location>
</feature>
<keyword evidence="5" id="KW-0808">Transferase</keyword>
<dbReference type="GO" id="GO:0016780">
    <property type="term" value="F:phosphotransferase activity, for other substituted phosphate groups"/>
    <property type="evidence" value="ECO:0007669"/>
    <property type="project" value="TreeGrafter"/>
</dbReference>
<name>A0A4R3JGY8_9FIRM</name>
<evidence type="ECO:0000256" key="1">
    <source>
        <dbReference type="ARBA" id="ARBA00006464"/>
    </source>
</evidence>
<proteinExistence type="inferred from homology"/>
<gene>
    <name evidence="5" type="ORF">EDD74_12429</name>
    <name evidence="4" type="ORF">FAEUMB_03090</name>
</gene>
<keyword evidence="7" id="KW-1185">Reference proteome</keyword>
<evidence type="ECO:0000259" key="3">
    <source>
        <dbReference type="Pfam" id="PF02397"/>
    </source>
</evidence>
<dbReference type="PANTHER" id="PTHR30576:SF8">
    <property type="entry name" value="UNDECAPRENYL-PHOSPHATE GALACTOSE PHOSPHOTRANSFERASE"/>
    <property type="match status" value="1"/>
</dbReference>
<reference evidence="5 6" key="2">
    <citation type="submission" date="2019-03" db="EMBL/GenBank/DDBJ databases">
        <title>Genomic Encyclopedia of Type Strains, Phase IV (KMG-IV): sequencing the most valuable type-strain genomes for metagenomic binning, comparative biology and taxonomic classification.</title>
        <authorList>
            <person name="Goeker M."/>
        </authorList>
    </citation>
    <scope>NUCLEOTIDE SEQUENCE [LARGE SCALE GENOMIC DNA]</scope>
    <source>
        <strain evidence="5 6">DSM 103426</strain>
    </source>
</reference>
<evidence type="ECO:0000313" key="6">
    <source>
        <dbReference type="Proteomes" id="UP000294613"/>
    </source>
</evidence>
<keyword evidence="2" id="KW-1133">Transmembrane helix</keyword>
<dbReference type="Pfam" id="PF02397">
    <property type="entry name" value="Bac_transf"/>
    <property type="match status" value="1"/>
</dbReference>
<dbReference type="EMBL" id="BHEO01000002">
    <property type="protein sequence ID" value="GBU03768.1"/>
    <property type="molecule type" value="Genomic_DNA"/>
</dbReference>
<dbReference type="AlphaFoldDB" id="A0A4R3JGY8"/>
<sequence length="278" mass="32271">MKEMIVKDNFINLSDVKEIPHPELFREVAKVIAEDTLQYINEHDTKVEPKKSFYTKYGKRFIDIVISFCALVLTLPINLIIAICTLIDVGFPIFFKQKRVGKDGKIFTLVKFRNMTNKKDKNGDLLPPSQRVTRFGKFVRKTSLDELLNFWSIFKGDMSLIGPRPLLVDYLDSYSERHMMRHAVRPGLECPILQIKKKELTWADQFENEVYYVENVSFLLDIKMVYGLVKMVFDKKTTAIRGGAFRGSFMGYNRDGSSISSLKVPMKYYEKAVERLGY</sequence>
<dbReference type="RefSeq" id="WP_116441021.1">
    <property type="nucleotide sequence ID" value="NZ_BHEO01000002.1"/>
</dbReference>
<keyword evidence="2" id="KW-0472">Membrane</keyword>
<accession>A0A4R3JGY8</accession>
<organism evidence="5 6">
    <name type="scientific">Faecalimonas umbilicata</name>
    <dbReference type="NCBI Taxonomy" id="1912855"/>
    <lineage>
        <taxon>Bacteria</taxon>
        <taxon>Bacillati</taxon>
        <taxon>Bacillota</taxon>
        <taxon>Clostridia</taxon>
        <taxon>Lachnospirales</taxon>
        <taxon>Lachnospiraceae</taxon>
        <taxon>Faecalimonas</taxon>
    </lineage>
</organism>
<comment type="similarity">
    <text evidence="1">Belongs to the bacterial sugar transferase family.</text>
</comment>